<comment type="caution">
    <text evidence="2">The sequence shown here is derived from an EMBL/GenBank/DDBJ whole genome shotgun (WGS) entry which is preliminary data.</text>
</comment>
<keyword evidence="1" id="KW-0472">Membrane</keyword>
<dbReference type="AlphaFoldDB" id="A0A2V2ZTH0"/>
<accession>A0A2V2ZTH0</accession>
<sequence>MAWLENGKLISDAESRELISKGFQFVEGVLKSPDEVNDLIKSGYTRPHLAEGLRYTLTSKEAKSLGILGGGVLGVGLVSWGAWNVGKFAKSKFDIRKKENL</sequence>
<proteinExistence type="predicted"/>
<reference evidence="2 3" key="1">
    <citation type="submission" date="2018-05" db="EMBL/GenBank/DDBJ databases">
        <title>Freshwater and sediment microbial communities from various areas in North America, analyzing microbe dynamics in response to fracking.</title>
        <authorList>
            <person name="Lamendella R."/>
        </authorList>
    </citation>
    <scope>NUCLEOTIDE SEQUENCE [LARGE SCALE GENOMIC DNA]</scope>
    <source>
        <strain evidence="2 3">15_TX</strain>
    </source>
</reference>
<dbReference type="Proteomes" id="UP000247150">
    <property type="component" value="Unassembled WGS sequence"/>
</dbReference>
<evidence type="ECO:0000313" key="3">
    <source>
        <dbReference type="Proteomes" id="UP000247150"/>
    </source>
</evidence>
<dbReference type="EMBL" id="QGTW01000010">
    <property type="protein sequence ID" value="PWW26629.1"/>
    <property type="molecule type" value="Genomic_DNA"/>
</dbReference>
<keyword evidence="1" id="KW-0812">Transmembrane</keyword>
<evidence type="ECO:0000256" key="1">
    <source>
        <dbReference type="SAM" id="Phobius"/>
    </source>
</evidence>
<organism evidence="2 3">
    <name type="scientific">Cytobacillus oceanisediminis</name>
    <dbReference type="NCBI Taxonomy" id="665099"/>
    <lineage>
        <taxon>Bacteria</taxon>
        <taxon>Bacillati</taxon>
        <taxon>Bacillota</taxon>
        <taxon>Bacilli</taxon>
        <taxon>Bacillales</taxon>
        <taxon>Bacillaceae</taxon>
        <taxon>Cytobacillus</taxon>
    </lineage>
</organism>
<dbReference type="RefSeq" id="WP_110066202.1">
    <property type="nucleotide sequence ID" value="NZ_QGTW01000010.1"/>
</dbReference>
<dbReference type="OrthoDB" id="2939077at2"/>
<feature type="transmembrane region" description="Helical" evidence="1">
    <location>
        <begin position="64"/>
        <end position="83"/>
    </location>
</feature>
<evidence type="ECO:0000313" key="2">
    <source>
        <dbReference type="EMBL" id="PWW26629.1"/>
    </source>
</evidence>
<gene>
    <name evidence="2" type="ORF">DFO73_110203</name>
</gene>
<name>A0A2V2ZTH0_9BACI</name>
<protein>
    <submittedName>
        <fullName evidence="2">Uncharacterized protein</fullName>
    </submittedName>
</protein>
<keyword evidence="1" id="KW-1133">Transmembrane helix</keyword>